<evidence type="ECO:0000313" key="1">
    <source>
        <dbReference type="EMBL" id="ADJ93989.1"/>
    </source>
</evidence>
<proteinExistence type="predicted"/>
<name>D8WWN5_9FIRM</name>
<protein>
    <submittedName>
        <fullName evidence="1">Uncharacterized protein</fullName>
    </submittedName>
</protein>
<organism evidence="1">
    <name type="scientific">Clostridia bacterium enrichment culture clone BF</name>
    <dbReference type="NCBI Taxonomy" id="857391"/>
    <lineage>
        <taxon>Bacteria</taxon>
        <taxon>Bacillati</taxon>
        <taxon>Bacillota</taxon>
        <taxon>Clostridia</taxon>
        <taxon>environmental samples</taxon>
    </lineage>
</organism>
<dbReference type="EMBL" id="GU357979">
    <property type="protein sequence ID" value="ADJ93989.1"/>
    <property type="molecule type" value="Genomic_DNA"/>
</dbReference>
<reference evidence="1" key="1">
    <citation type="journal article" date="2010" name="Environ. Microbiol.">
        <title>Identification of enzymes involved in anaerobic benzene degradation by a strictly anaerobic iron-reducing enrichment culture.</title>
        <authorList>
            <person name="Abu Laban N."/>
            <person name="Selesi D."/>
            <person name="Rattei T."/>
            <person name="Tischler P."/>
            <person name="Meckenstock R.U."/>
        </authorList>
    </citation>
    <scope>NUCLEOTIDE SEQUENCE</scope>
</reference>
<accession>D8WWN5</accession>
<sequence length="98" mass="11355">MAKYEMWVKELKRFRNEIQDGTPVKVDVRDESLNWHAVIAIISETPIKDGVETVIVGEGGPVSYINKPVYLKIVEELDEDDQYVIKDMDRYNKRLGDV</sequence>
<dbReference type="AlphaFoldDB" id="D8WWN5"/>
<feature type="non-terminal residue" evidence="1">
    <location>
        <position position="98"/>
    </location>
</feature>